<feature type="domain" description="Fibronectin type-III" evidence="3">
    <location>
        <begin position="1689"/>
        <end position="1774"/>
    </location>
</feature>
<dbReference type="InterPro" id="IPR036116">
    <property type="entry name" value="FN3_sf"/>
</dbReference>
<feature type="domain" description="Fibronectin type-III" evidence="3">
    <location>
        <begin position="4677"/>
        <end position="4766"/>
    </location>
</feature>
<feature type="domain" description="Fibronectin type-III" evidence="3">
    <location>
        <begin position="3263"/>
        <end position="3349"/>
    </location>
</feature>
<feature type="domain" description="Fibronectin type-III" evidence="3">
    <location>
        <begin position="4307"/>
        <end position="4395"/>
    </location>
</feature>
<feature type="domain" description="Fibronectin type-III" evidence="3">
    <location>
        <begin position="1950"/>
        <end position="2036"/>
    </location>
</feature>
<feature type="domain" description="Fibronectin type-III" evidence="3">
    <location>
        <begin position="3958"/>
        <end position="4045"/>
    </location>
</feature>
<feature type="domain" description="Fibronectin type-III" evidence="3">
    <location>
        <begin position="903"/>
        <end position="990"/>
    </location>
</feature>
<dbReference type="Pfam" id="PF00041">
    <property type="entry name" value="fn3"/>
    <property type="match status" value="3"/>
</dbReference>
<dbReference type="PROSITE" id="PS50853">
    <property type="entry name" value="FN3"/>
    <property type="match status" value="23"/>
</dbReference>
<feature type="signal peptide" evidence="2">
    <location>
        <begin position="1"/>
        <end position="28"/>
    </location>
</feature>
<dbReference type="PANTHER" id="PTHR47135:SF3">
    <property type="entry name" value="FIBRONECTIN TYPE-III DOMAIN-CONTAINING PROTEIN"/>
    <property type="match status" value="1"/>
</dbReference>
<feature type="domain" description="Fibronectin type-III" evidence="3">
    <location>
        <begin position="3785"/>
        <end position="3871"/>
    </location>
</feature>
<protein>
    <submittedName>
        <fullName evidence="5">Uncharacterized protein fndc7b</fullName>
    </submittedName>
</protein>
<feature type="domain" description="Fibronectin type-III" evidence="3">
    <location>
        <begin position="4480"/>
        <end position="4575"/>
    </location>
</feature>
<feature type="domain" description="Fibronectin type-III" evidence="3">
    <location>
        <begin position="2037"/>
        <end position="2124"/>
    </location>
</feature>
<dbReference type="SUPFAM" id="SSF49265">
    <property type="entry name" value="Fibronectin type III"/>
    <property type="match status" value="36"/>
</dbReference>
<feature type="domain" description="Fibronectin type-III" evidence="3">
    <location>
        <begin position="991"/>
        <end position="1076"/>
    </location>
</feature>
<name>A0A9Y4NB92_9TELE</name>
<dbReference type="Proteomes" id="UP000694891">
    <property type="component" value="Unplaced"/>
</dbReference>
<dbReference type="InterPro" id="IPR013783">
    <property type="entry name" value="Ig-like_fold"/>
</dbReference>
<dbReference type="SMART" id="SM00060">
    <property type="entry name" value="FN3"/>
    <property type="match status" value="38"/>
</dbReference>
<dbReference type="CTD" id="100329486"/>
<feature type="domain" description="Fibronectin type-III" evidence="3">
    <location>
        <begin position="117"/>
        <end position="204"/>
    </location>
</feature>
<keyword evidence="4" id="KW-1185">Reference proteome</keyword>
<feature type="domain" description="Fibronectin type-III" evidence="3">
    <location>
        <begin position="205"/>
        <end position="296"/>
    </location>
</feature>
<dbReference type="InterPro" id="IPR003961">
    <property type="entry name" value="FN3_dom"/>
</dbReference>
<accession>A0A9Y4NB92</accession>
<evidence type="ECO:0000256" key="2">
    <source>
        <dbReference type="SAM" id="SignalP"/>
    </source>
</evidence>
<keyword evidence="2" id="KW-0732">Signal</keyword>
<feature type="domain" description="Fibronectin type-III" evidence="3">
    <location>
        <begin position="4046"/>
        <end position="4132"/>
    </location>
</feature>
<dbReference type="CDD" id="cd00063">
    <property type="entry name" value="FN3"/>
    <property type="match status" value="9"/>
</dbReference>
<organism evidence="4 5">
    <name type="scientific">Stegastes partitus</name>
    <name type="common">bicolor damselfish</name>
    <dbReference type="NCBI Taxonomy" id="144197"/>
    <lineage>
        <taxon>Eukaryota</taxon>
        <taxon>Metazoa</taxon>
        <taxon>Chordata</taxon>
        <taxon>Craniata</taxon>
        <taxon>Vertebrata</taxon>
        <taxon>Euteleostomi</taxon>
        <taxon>Actinopterygii</taxon>
        <taxon>Neopterygii</taxon>
        <taxon>Teleostei</taxon>
        <taxon>Neoteleostei</taxon>
        <taxon>Acanthomorphata</taxon>
        <taxon>Ovalentaria</taxon>
        <taxon>Pomacentridae</taxon>
        <taxon>Stegastes</taxon>
    </lineage>
</organism>
<dbReference type="Gene3D" id="6.10.250.2590">
    <property type="match status" value="1"/>
</dbReference>
<reference evidence="5" key="1">
    <citation type="submission" date="2025-08" db="UniProtKB">
        <authorList>
            <consortium name="RefSeq"/>
        </authorList>
    </citation>
    <scope>IDENTIFICATION</scope>
</reference>
<dbReference type="RefSeq" id="XP_008292889.1">
    <property type="nucleotide sequence ID" value="XM_008294667.1"/>
</dbReference>
<feature type="domain" description="Fibronectin type-III" evidence="3">
    <location>
        <begin position="2125"/>
        <end position="2211"/>
    </location>
</feature>
<feature type="chain" id="PRO_5041443315" evidence="2">
    <location>
        <begin position="29"/>
        <end position="4766"/>
    </location>
</feature>
<feature type="domain" description="Fibronectin type-III" evidence="3">
    <location>
        <begin position="4133"/>
        <end position="4219"/>
    </location>
</feature>
<gene>
    <name evidence="5" type="primary">fndc7b</name>
</gene>
<dbReference type="PANTHER" id="PTHR47135">
    <property type="entry name" value="FIBRONECTIN TYPE III DOMAIN-CONTAINING PROTEIN 7"/>
    <property type="match status" value="1"/>
</dbReference>
<feature type="domain" description="Fibronectin type-III" evidence="3">
    <location>
        <begin position="3524"/>
        <end position="3610"/>
    </location>
</feature>
<feature type="domain" description="Fibronectin type-III" evidence="3">
    <location>
        <begin position="383"/>
        <end position="469"/>
    </location>
</feature>
<feature type="domain" description="Fibronectin type-III" evidence="3">
    <location>
        <begin position="1161"/>
        <end position="1250"/>
    </location>
</feature>
<sequence length="4766" mass="512131">MSKMGFLGAIGFSLVLVSLTQIHHSAEGCKILSATSSSASSIYVEWEKYPGATSYLLDLRKKNSSGSAPVVVTVSGDKTSKDVQGLKQGTEYSVTLKVFLFYFVECVNSTSAYTVTATTQITHGWASTSTSITVKWKTVPLAEYYYLEVYSQDTGKTLNYTLTNTSAVVENLQPSSNYDCYVYTVNKGGMGESSKVRTIRTLQSPPVGVTAKQTGQDTARITWQPVKKVLLYQVIIRNLSDPTSQLSTYNVSDTKLDIGGILPCSSYLILVSSFSIFLVPSEPTEYMYTTNKLMPVSSVSVEYSCTSHSVMVSWSAVFGADSYSATATDKYGTEMSCTSYGTNCWIPGLTCGQSYVVHVTPMSQNCKNTINATSATFHTVPCPPTNLKLVRECTSHAILFSWNHTNNTDHYKAQAVDSKGGVQDCLTDKNSCYFTHTVCGRHYDFTVYAMSKGCKSEISSTVGIRTAPCIPQNLQTSSNCSSDALLSKWDHAEGALRYTVNATGNKKNSNYSCSTRTNSCVMEGVPCGQHLTISITAYDDECSSPEKLGHPAETVPCTPKNISAVKDCKIDTINVNWTSIYPALFYVAIAEDINGVIHSCNSIKMSCSMHGLECSTTYKVYVIASNFMCNSSVSEMVTVETGACPPYDLYSYLDCAANEALISWHGQHNINSYTATIVDKDHGLLSCSSTTTNCTIPNLKCGQYYTVTVSQHVGMCSISSEPIHMDSVPCGPANLHASVNCMSGEATISWKETWNAEGYITVISDGNMQMTYNTTEPKLSVDTMHCGQKYKVEVMSVNESCVSLSSETYFKEVPCVPTNVTIKRKCGQSFVDVMWQASRGAKNYTVTAMDEDGNSMKCVSNITSCRMKGVMCGKAYNVSVIAMDDACSSMKSPAVKLLTEPCPPTELMAKVNCSNNSAMLTWKSSPNAIYYTGQAVSTGGDRMTCDEGMELNCSLTGLHCGEEYTFTVSASDGECQSPDSKPVVQTTAPCAVQNVRTTLNCTNNTLMVSWMPGSMPVNYSVTAMTASGTVLRCVTEGSRCNTTLQCGQQYTVTVTPMSSTCEGPSSDPEIVNSVPCVPMEVQGMVNCSTNTLNVSWDAAAGAMSYKTLVTGPGGFSTYRRTENQSSLFPHLQCAQTYMFSVMALSDRCNSSKSAMMSATTAPCDPTNVFASLNCVSGVATVTWNASAGATHYKVIAEANGHMDYCKSNGTTSCELTRLKCGEDYSVTVLAGDAKCNSSMLARTYLTTAPCAPMIHNHSLDCAHNHACVTWDKDDDAINVTVYASSSMGDMQSCNSSTNNSCYLDKLKCGHTYSVHAVAQGAQCLSKPSTAFEVVTAPCTPANVDHTYDCLTGIAFVNWDETLGSKGFYVHAHSGNHATYCSTDKTDCSLSRLLCGQLYHIEVTAVADHCNSSMPGVTQIQTAPCAPMDLSAYLVCDNNTAAVSWQQSPGADSYTVMANGRDGDVKKCITNGTSCHLPNMHCAQTYIITVTPSSKWCTGSESNSYTYVAGPCPPTDVHATLQCVGNVGHVTWTAAPRADMYVATAMSSVMHGHAHNCSSNGTYCSLVDLDCGKTVSITVVTIERGCRSKPSMPYTFQSVICPPTHVTGVTNCTSNDITVHWDPSPESGVDYFLYSEEDSGAVANFSTTQTSHVIKDLQCGELYSVKVAARDSECTSVFSQPIWTETAPCPPTNLTVKTECATNMAILTWAPSAHAKSYKAEVTGNHGPVVTCWSNTTNCSVRVDCGHQYTAVVVACSETCNSSASTTLTFDSAPCLPDNVHAELDCNVNSFAVKWRGTLDNSGTYTAMAIGSDGSRETCDSPGTNCTIHNLKCGLMYSIAVTTSSIDCGTITDSNYKLQSAPCKPDSVWVDLQCSTNMALVTWKNSGPDQTQHVSAVDSRGMTYTCNSSSSNCTFDKLPCGETYTVHVVGHTKTCRSEAAIADQFKTAPCVPTQLTARVDCGSGITVVTWDGSRGATSYTVYALGSLGHNDHCDHHDTTCDFIDLACGQDYNITVVAHHDTCDSMESETTTASTGPCPHSDLKTELDCNTNTIDVSWSPGSGILHYSASAESFSISHQQTCSTNGSSCNITSLHCGQNYRVSVSGQGQNCPSPAQYFNRVNTAPCPPTQVKVNSSCESNNILVSWDGSQGSVSYMAVAENAQGDRWTCNTTGTTCWMSALLCGHEYKVYVVGIDETCKGAKSEIKIIHTAPCVPENVQNHLDCLSGVLNVTWQSTGHFLKFHTSVMSSKGHVSTCTTNKHHCVVRNLGCGLTYNVTVVAQDETCNSSHSPIEQISSAPCPLPSFLPVVNCSTGNVSVTWNNSMPGIVYTVFAVDAMGYRHNCSGTNRGCTLNTLKCGTEYSVTITPSRGDCVGKDSHTKMIMTVPCVPHLSDVEIDCLMNSAWVMYNYSAGAKDYIVMATDSQGNVQTFECNYTSDWMCPLPPLMCSKNLTFTLKAQDQQCTSAPSNAITTETAPCPPEDVMDKVDCKNGTISVTWSGVPGAIRYKAMLEEVSGGNTSCCTTPGTSCNITHLPCGEMYTLHVMAEGRTCNSSEIRGHITRTAPCVPEDLQVSLSCSNNVASMSWSQSKGGQLYVVKAVGTDGHTHECMSPGSQCDLTDLHCGEYYTATVTAEVMECKSKPSDSVMFKTVPCTPANISSMVDCETDSLIISWSDSPGADSYLATLEDSIGRGTTCQGTIEGSCNVTGIACGQIYHVFVVSSDGICDSPPTPVIDTPSAPCKPRHIEAVIDCHTDSAVVHWDVGFGALWYIAMATTASGHQVTCETNMTYCELEGLHCGQSYSVSVKAAGESCGSIIATMTGQLETAPCIPEHVTTHYSLTIGQVQWDMTTGAAYYFVKAETDEGLSSTCNTPDTFCALYDMKCSQKYHVKVTANNNVCTDASTSTENVTIITEPCPPKHLQATVNCQENIGLVSWEASMGAVAYKTELAGRDGHLLSCHTNDTYCDIEGLHCGVIYHTSTYAIGETLDSLPTDVVLLVSAPCPAGNVAATSDCYSNTAFVSWDEANGAISYMITAESKEGYQASCETDQFHCHLTDLHCGQMYYITITSISDHCHTVTHTNVTFSTRPCKPMYVGVDLQCGTSTANLYWEDQEEVELYMATATCSGGMTLHCNSTNSTCQFSNLTCGETYKFSVTAHSYMCYSETSSTVEIKTEPCPATNLRITGSCYNATSTVMVEWSDAPGALLYVLTASGDLGFTTSYQTNETMMETDLPCGQVYTFTVISQDERCDSVASMPEQYKTGPCIPQHVQSFTHCEDSVGAVSWATSPGAESYVAVATAQDGSTVICATNTTTCIWDDLHCGTEYTVHVTAIDNMCNSLPSNSTSIRMAPCIPENLVSSFDCDMKVGSLSWNATETAVLYIVTAENNGGHKVSLSTNETWTSISEFMCGQEYFLSVQAKDFVCTSSPSPPSMLKTEPCPPTDVSSVMNCASNIAVVSWTGSLGAEYYTATLTPEHGQPNSCMSEGQQCSMPNVQCGQNYTVIVVASHKDCDSDPSEPDTLQSVPCVPTDVKIEVDCSRNEAVVSWSSSDGAVSYQVMAESKKGSISFCETGGLMCTLTNLTCGHNYLVQVVAQDGICSSLPSPAIDFYSVPCIPDIGSVILDCYTNSALLDWAYTKGAMFYNGTARSSSGHISICSSNYTYCELRDLHCGETYTVTTVASNGQCSSPSSMSLQVTSVPCPPEGVMPVLNCSTNTAQVEWQTSKGASSYIVQAFGVEEHKTGCESKTDSCILSDLKCGFTYDIIVIAANSMCNVSQSKVIQLKAVPCIPQHVEARVVCESGGVAVSWERSKGASSYTSFAQGMAGYASTHNSNETTSLFNDLLCGHNYSITVSASNGICSSAESSAVDIDTVPCVPQNVTAKMMCSSDTGMVSWEEGEGVSSYKVHAFGPDGHKVECNNTGSSCQLPSMHCGQLYNLKVTAKDGRCDNSQANLTLQSVPCKPTNVKASLHCHSNSAAVTWERGIGAHSYVAVAVTTDGSHQTKCNHTMTYCDLTDLQCGQTYNIKVYAKDESCSSMASDEAYVQTAPCAPQNVTVDAQCTKDAMVVSWSPNPDAKYFHVAAVSNTMARLYCNSSGTTCTMKNLPCGQSYNITVISVRDDCESKPSPVVKTSSVPCVPMNPKGDLDCVSNNAWVEWDDSKGATSYFVLAQSAGGHSSNCTAPSSHCKVPDLECGTVYTCHVTAMNKYCSSNHSATFEIETGPCALTSINATTECHNDTILVEWEETVGIPIYLVTAEADDLTTISCKSNSSSCLLKGALCGTHYSVIVSTSSDKCSTLRSPPRKIKTVPCVPGNVTVVPSCKENGATVTWAHSPVAVSYNLTATGSDGHVVNCSSKVNNCSLADLHCGQMYKLIITAKGHDCTSYPSISSFKTMPCAPSGVAVDLDCETHSAMLSWYATEDAVEYFSCAQPMKGDALYCNNNTTYCIFEGLECGEIYNFSVQASNGICNSSFSPPLQAGAAPCPPTYLNVRMQRIDQSYWAMISWDRVNCSDVEYSVEVIGRLNNNSQTLMNISSYWLPRPYFELPVPCSTAYNVTVRAKNSAGVSEPSTAFSGVTVPCPPQYVRYTGSRPLAMLSWNASVFATWYTVYNVSGGSRMVLCNTTELSCQLTNFDPNATEVTASNDVGEGNPSRNITGPGVSRRRRDLRTTQVFTRLEEKLEMPEGLTVTAKGVTLYVNWKAMQGVTEYTLVIHEKPREQWTDVTPIVRSVEGTFHKETGLKPWTRYCVKVAAKNGMNHSNYPHKCTNTSSS</sequence>
<feature type="domain" description="Fibronectin type-III" evidence="3">
    <location>
        <begin position="2564"/>
        <end position="2650"/>
    </location>
</feature>
<feature type="domain" description="Fibronectin type-III" evidence="3">
    <location>
        <begin position="3437"/>
        <end position="3523"/>
    </location>
</feature>
<feature type="domain" description="Fibronectin type-III" evidence="3">
    <location>
        <begin position="3350"/>
        <end position="3436"/>
    </location>
</feature>
<evidence type="ECO:0000313" key="4">
    <source>
        <dbReference type="Proteomes" id="UP000694891"/>
    </source>
</evidence>
<proteinExistence type="predicted"/>
<evidence type="ECO:0000259" key="3">
    <source>
        <dbReference type="PROSITE" id="PS50853"/>
    </source>
</evidence>
<evidence type="ECO:0000313" key="5">
    <source>
        <dbReference type="RefSeq" id="XP_008292889.1"/>
    </source>
</evidence>
<dbReference type="Gene3D" id="2.60.40.10">
    <property type="entry name" value="Immunoglobulins"/>
    <property type="match status" value="22"/>
</dbReference>
<feature type="region of interest" description="Disordered" evidence="1">
    <location>
        <begin position="4636"/>
        <end position="4659"/>
    </location>
</feature>
<feature type="domain" description="Fibronectin type-III" evidence="3">
    <location>
        <begin position="1601"/>
        <end position="1688"/>
    </location>
</feature>
<evidence type="ECO:0000256" key="1">
    <source>
        <dbReference type="SAM" id="MobiDB-lite"/>
    </source>
</evidence>